<evidence type="ECO:0000313" key="2">
    <source>
        <dbReference type="EMBL" id="KXZ40869.1"/>
    </source>
</evidence>
<proteinExistence type="predicted"/>
<comment type="caution">
    <text evidence="2">The sequence shown here is derived from an EMBL/GenBank/DDBJ whole genome shotgun (WGS) entry which is preliminary data.</text>
</comment>
<dbReference type="EMBL" id="LSYV01001683">
    <property type="protein sequence ID" value="KXZ40869.1"/>
    <property type="molecule type" value="Genomic_DNA"/>
</dbReference>
<protein>
    <submittedName>
        <fullName evidence="2">Uncharacterized protein</fullName>
    </submittedName>
</protein>
<gene>
    <name evidence="2" type="ORF">GPECTOR_1692g809</name>
</gene>
<sequence>MIVRLKNQEAEGRPEQDLGDEDSNLNFTANLTSLLKRVSLHDKLLKGLCAPVLETVAFKFIAMLLGNEATEATGSGRFAATLCKKEELAESVGAVLKAAGSSQTAVGFAESMDQVYCQDERQHLITKDRLRKELKKLHDARVHELMAEEMPDACLIVAHFDIFFQLLH</sequence>
<accession>A0A150FTD9</accession>
<feature type="compositionally biased region" description="Basic and acidic residues" evidence="1">
    <location>
        <begin position="1"/>
        <end position="16"/>
    </location>
</feature>
<evidence type="ECO:0000313" key="3">
    <source>
        <dbReference type="Proteomes" id="UP000075714"/>
    </source>
</evidence>
<dbReference type="Proteomes" id="UP000075714">
    <property type="component" value="Unassembled WGS sequence"/>
</dbReference>
<keyword evidence="3" id="KW-1185">Reference proteome</keyword>
<evidence type="ECO:0000256" key="1">
    <source>
        <dbReference type="SAM" id="MobiDB-lite"/>
    </source>
</evidence>
<organism evidence="2 3">
    <name type="scientific">Gonium pectorale</name>
    <name type="common">Green alga</name>
    <dbReference type="NCBI Taxonomy" id="33097"/>
    <lineage>
        <taxon>Eukaryota</taxon>
        <taxon>Viridiplantae</taxon>
        <taxon>Chlorophyta</taxon>
        <taxon>core chlorophytes</taxon>
        <taxon>Chlorophyceae</taxon>
        <taxon>CS clade</taxon>
        <taxon>Chlamydomonadales</taxon>
        <taxon>Volvocaceae</taxon>
        <taxon>Gonium</taxon>
    </lineage>
</organism>
<feature type="region of interest" description="Disordered" evidence="1">
    <location>
        <begin position="1"/>
        <end position="22"/>
    </location>
</feature>
<name>A0A150FTD9_GONPE</name>
<dbReference type="AlphaFoldDB" id="A0A150FTD9"/>
<reference evidence="3" key="1">
    <citation type="journal article" date="2016" name="Nat. Commun.">
        <title>The Gonium pectorale genome demonstrates co-option of cell cycle regulation during the evolution of multicellularity.</title>
        <authorList>
            <person name="Hanschen E.R."/>
            <person name="Marriage T.N."/>
            <person name="Ferris P.J."/>
            <person name="Hamaji T."/>
            <person name="Toyoda A."/>
            <person name="Fujiyama A."/>
            <person name="Neme R."/>
            <person name="Noguchi H."/>
            <person name="Minakuchi Y."/>
            <person name="Suzuki M."/>
            <person name="Kawai-Toyooka H."/>
            <person name="Smith D.R."/>
            <person name="Sparks H."/>
            <person name="Anderson J."/>
            <person name="Bakaric R."/>
            <person name="Luria V."/>
            <person name="Karger A."/>
            <person name="Kirschner M.W."/>
            <person name="Durand P.M."/>
            <person name="Michod R.E."/>
            <person name="Nozaki H."/>
            <person name="Olson B.J."/>
        </authorList>
    </citation>
    <scope>NUCLEOTIDE SEQUENCE [LARGE SCALE GENOMIC DNA]</scope>
    <source>
        <strain evidence="3">NIES-2863</strain>
    </source>
</reference>